<comment type="caution">
    <text evidence="2">The sequence shown here is derived from an EMBL/GenBank/DDBJ whole genome shotgun (WGS) entry which is preliminary data.</text>
</comment>
<accession>A0A2G5SFB0</accession>
<evidence type="ECO:0000313" key="3">
    <source>
        <dbReference type="Proteomes" id="UP000230233"/>
    </source>
</evidence>
<feature type="compositionally biased region" description="Basic residues" evidence="1">
    <location>
        <begin position="94"/>
        <end position="106"/>
    </location>
</feature>
<dbReference type="AlphaFoldDB" id="A0A2G5SFB0"/>
<name>A0A2G5SFB0_9PELO</name>
<feature type="compositionally biased region" description="Basic and acidic residues" evidence="1">
    <location>
        <begin position="194"/>
        <end position="257"/>
    </location>
</feature>
<organism evidence="2 3">
    <name type="scientific">Caenorhabditis nigoni</name>
    <dbReference type="NCBI Taxonomy" id="1611254"/>
    <lineage>
        <taxon>Eukaryota</taxon>
        <taxon>Metazoa</taxon>
        <taxon>Ecdysozoa</taxon>
        <taxon>Nematoda</taxon>
        <taxon>Chromadorea</taxon>
        <taxon>Rhabditida</taxon>
        <taxon>Rhabditina</taxon>
        <taxon>Rhabditomorpha</taxon>
        <taxon>Rhabditoidea</taxon>
        <taxon>Rhabditidae</taxon>
        <taxon>Peloderinae</taxon>
        <taxon>Caenorhabditis</taxon>
    </lineage>
</organism>
<sequence length="304" mass="35886">MQKSTTKTTKEIYSNGALGDGRGVCVATSRRRRERMNPRSWETTKKMKMKKSSIHGNPGNEKINSEKKGNTYTRRIRTHSQQTEEKWSRPPNYNRRHHIQHRRSKKEKYQRDRHRETSTQTDRRKEVSRLRAFLEKGNPKGNEKKKEENVMENSKMIERKHVNKCLGFTCMTLITIANHHFSFIKTDCGEAEDREARDAEKQKTEMPEMAEKSKTEKPEMPEKQKTEMPEMTEKQKIERPEKPKTEDPRVFKTSSREVRKRCIQAENMEGNPRFEIEVVSEKSEEKSAKESFGSQGDPRRLIED</sequence>
<proteinExistence type="predicted"/>
<feature type="compositionally biased region" description="Basic and acidic residues" evidence="1">
    <location>
        <begin position="272"/>
        <end position="289"/>
    </location>
</feature>
<protein>
    <submittedName>
        <fullName evidence="2">Uncharacterized protein</fullName>
    </submittedName>
</protein>
<evidence type="ECO:0000256" key="1">
    <source>
        <dbReference type="SAM" id="MobiDB-lite"/>
    </source>
</evidence>
<dbReference type="EMBL" id="PDUG01000011">
    <property type="protein sequence ID" value="PIC13748.1"/>
    <property type="molecule type" value="Genomic_DNA"/>
</dbReference>
<keyword evidence="3" id="KW-1185">Reference proteome</keyword>
<feature type="compositionally biased region" description="Basic and acidic residues" evidence="1">
    <location>
        <begin position="107"/>
        <end position="126"/>
    </location>
</feature>
<evidence type="ECO:0000313" key="2">
    <source>
        <dbReference type="EMBL" id="PIC13748.1"/>
    </source>
</evidence>
<reference evidence="3" key="1">
    <citation type="submission" date="2017-10" db="EMBL/GenBank/DDBJ databases">
        <title>Rapid genome shrinkage in a self-fertile nematode reveals novel sperm competition proteins.</title>
        <authorList>
            <person name="Yin D."/>
            <person name="Schwarz E.M."/>
            <person name="Thomas C.G."/>
            <person name="Felde R.L."/>
            <person name="Korf I.F."/>
            <person name="Cutter A.D."/>
            <person name="Schartner C.M."/>
            <person name="Ralston E.J."/>
            <person name="Meyer B.J."/>
            <person name="Haag E.S."/>
        </authorList>
    </citation>
    <scope>NUCLEOTIDE SEQUENCE [LARGE SCALE GENOMIC DNA]</scope>
    <source>
        <strain evidence="3">JU1422</strain>
    </source>
</reference>
<feature type="region of interest" description="Disordered" evidence="1">
    <location>
        <begin position="1"/>
        <end position="126"/>
    </location>
</feature>
<dbReference type="Proteomes" id="UP000230233">
    <property type="component" value="Unassembled WGS sequence"/>
</dbReference>
<gene>
    <name evidence="2" type="ORF">B9Z55_027605</name>
</gene>
<feature type="region of interest" description="Disordered" evidence="1">
    <location>
        <begin position="194"/>
        <end position="304"/>
    </location>
</feature>